<keyword evidence="8" id="KW-0966">Cell projection</keyword>
<dbReference type="Gene3D" id="3.30.1330.60">
    <property type="entry name" value="OmpA-like domain"/>
    <property type="match status" value="1"/>
</dbReference>
<dbReference type="CDD" id="cd07185">
    <property type="entry name" value="OmpA_C-like"/>
    <property type="match status" value="1"/>
</dbReference>
<comment type="subcellular location">
    <subcellularLocation>
        <location evidence="1">Cell outer membrane</location>
    </subcellularLocation>
</comment>
<feature type="chain" id="PRO_5002217375" evidence="6">
    <location>
        <begin position="27"/>
        <end position="188"/>
    </location>
</feature>
<evidence type="ECO:0000256" key="2">
    <source>
        <dbReference type="ARBA" id="ARBA00023136"/>
    </source>
</evidence>
<evidence type="ECO:0000313" key="8">
    <source>
        <dbReference type="EMBL" id="KIQ35831.1"/>
    </source>
</evidence>
<dbReference type="AlphaFoldDB" id="A0A0D0MTG8"/>
<reference evidence="8 9" key="1">
    <citation type="submission" date="2014-12" db="EMBL/GenBank/DDBJ databases">
        <title>16Stimator: statistical estimation of ribosomal gene copy numbers from draft genome assemblies.</title>
        <authorList>
            <person name="Perisin M.A."/>
            <person name="Vetter M."/>
            <person name="Gilbert J.A."/>
            <person name="Bergelson J."/>
        </authorList>
    </citation>
    <scope>NUCLEOTIDE SEQUENCE [LARGE SCALE GENOMIC DNA]</scope>
    <source>
        <strain evidence="8 9">MEDvA23</strain>
    </source>
</reference>
<feature type="domain" description="OmpA-like" evidence="7">
    <location>
        <begin position="71"/>
        <end position="188"/>
    </location>
</feature>
<evidence type="ECO:0000256" key="4">
    <source>
        <dbReference type="PROSITE-ProRule" id="PRU00473"/>
    </source>
</evidence>
<dbReference type="PANTHER" id="PTHR30329">
    <property type="entry name" value="STATOR ELEMENT OF FLAGELLAR MOTOR COMPLEX"/>
    <property type="match status" value="1"/>
</dbReference>
<evidence type="ECO:0000259" key="7">
    <source>
        <dbReference type="PROSITE" id="PS51123"/>
    </source>
</evidence>
<keyword evidence="6" id="KW-0732">Signal</keyword>
<dbReference type="RefSeq" id="WP_042577384.1">
    <property type="nucleotide sequence ID" value="NZ_JXQQ01000008.1"/>
</dbReference>
<organism evidence="8 9">
    <name type="scientific">Variovorax paradoxus</name>
    <dbReference type="NCBI Taxonomy" id="34073"/>
    <lineage>
        <taxon>Bacteria</taxon>
        <taxon>Pseudomonadati</taxon>
        <taxon>Pseudomonadota</taxon>
        <taxon>Betaproteobacteria</taxon>
        <taxon>Burkholderiales</taxon>
        <taxon>Comamonadaceae</taxon>
        <taxon>Variovorax</taxon>
    </lineage>
</organism>
<sequence length="188" mass="19346">MRKLLVSGAAAAAALMFIAGCASQSAPPPAAAPAAQPAPPANSWTARLAALKTDLEASTKGTGVVIEQTADNQLHVVIPNELSFDTGRSNVKRNLAQVLDKVAEGLKTATAASVRVVGHTDNTGSEEGNERLSVSRADSVRNHLVGRGVSTTAITTDGRGSREPLADNGTAAGRAQNRRVEIFVAEKA</sequence>
<dbReference type="Proteomes" id="UP000032067">
    <property type="component" value="Unassembled WGS sequence"/>
</dbReference>
<dbReference type="Pfam" id="PF00691">
    <property type="entry name" value="OmpA"/>
    <property type="match status" value="1"/>
</dbReference>
<dbReference type="PRINTS" id="PR01021">
    <property type="entry name" value="OMPADOMAIN"/>
</dbReference>
<feature type="signal peptide" evidence="6">
    <location>
        <begin position="1"/>
        <end position="26"/>
    </location>
</feature>
<dbReference type="EMBL" id="JXQQ01000008">
    <property type="protein sequence ID" value="KIQ35831.1"/>
    <property type="molecule type" value="Genomic_DNA"/>
</dbReference>
<dbReference type="InterPro" id="IPR050330">
    <property type="entry name" value="Bact_OuterMem_StrucFunc"/>
</dbReference>
<evidence type="ECO:0000256" key="3">
    <source>
        <dbReference type="ARBA" id="ARBA00023237"/>
    </source>
</evidence>
<evidence type="ECO:0000256" key="5">
    <source>
        <dbReference type="SAM" id="MobiDB-lite"/>
    </source>
</evidence>
<accession>A0A0D0MTG8</accession>
<evidence type="ECO:0000256" key="1">
    <source>
        <dbReference type="ARBA" id="ARBA00004442"/>
    </source>
</evidence>
<dbReference type="PROSITE" id="PS51257">
    <property type="entry name" value="PROKAR_LIPOPROTEIN"/>
    <property type="match status" value="1"/>
</dbReference>
<protein>
    <submittedName>
        <fullName evidence="8">Flagellar motor protein MotB</fullName>
    </submittedName>
</protein>
<evidence type="ECO:0000256" key="6">
    <source>
        <dbReference type="SAM" id="SignalP"/>
    </source>
</evidence>
<name>A0A0D0MTG8_VARPD</name>
<dbReference type="InterPro" id="IPR036737">
    <property type="entry name" value="OmpA-like_sf"/>
</dbReference>
<dbReference type="GO" id="GO:0009279">
    <property type="term" value="C:cell outer membrane"/>
    <property type="evidence" value="ECO:0007669"/>
    <property type="project" value="UniProtKB-SubCell"/>
</dbReference>
<keyword evidence="8" id="KW-0969">Cilium</keyword>
<dbReference type="InterPro" id="IPR006665">
    <property type="entry name" value="OmpA-like"/>
</dbReference>
<evidence type="ECO:0000313" key="9">
    <source>
        <dbReference type="Proteomes" id="UP000032067"/>
    </source>
</evidence>
<keyword evidence="3" id="KW-0998">Cell outer membrane</keyword>
<feature type="region of interest" description="Disordered" evidence="5">
    <location>
        <begin position="153"/>
        <end position="172"/>
    </location>
</feature>
<dbReference type="InterPro" id="IPR006664">
    <property type="entry name" value="OMP_bac"/>
</dbReference>
<keyword evidence="8" id="KW-0282">Flagellum</keyword>
<gene>
    <name evidence="8" type="ORF">RT97_03430</name>
</gene>
<dbReference type="PRINTS" id="PR01023">
    <property type="entry name" value="NAFLGMOTY"/>
</dbReference>
<keyword evidence="2 4" id="KW-0472">Membrane</keyword>
<dbReference type="SUPFAM" id="SSF103088">
    <property type="entry name" value="OmpA-like"/>
    <property type="match status" value="1"/>
</dbReference>
<proteinExistence type="predicted"/>
<dbReference type="PANTHER" id="PTHR30329:SF21">
    <property type="entry name" value="LIPOPROTEIN YIAD-RELATED"/>
    <property type="match status" value="1"/>
</dbReference>
<dbReference type="PROSITE" id="PS51123">
    <property type="entry name" value="OMPA_2"/>
    <property type="match status" value="1"/>
</dbReference>
<dbReference type="OrthoDB" id="9782229at2"/>
<comment type="caution">
    <text evidence="8">The sequence shown here is derived from an EMBL/GenBank/DDBJ whole genome shotgun (WGS) entry which is preliminary data.</text>
</comment>